<dbReference type="AlphaFoldDB" id="A0A9D7SVA0"/>
<reference evidence="2 3" key="1">
    <citation type="submission" date="2020-10" db="EMBL/GenBank/DDBJ databases">
        <title>Connecting structure to function with the recovery of over 1000 high-quality activated sludge metagenome-assembled genomes encoding full-length rRNA genes using long-read sequencing.</title>
        <authorList>
            <person name="Singleton C.M."/>
            <person name="Petriglieri F."/>
            <person name="Kristensen J.M."/>
            <person name="Kirkegaard R.H."/>
            <person name="Michaelsen T.Y."/>
            <person name="Andersen M.H."/>
            <person name="Karst S.M."/>
            <person name="Dueholm M.S."/>
            <person name="Nielsen P.H."/>
            <person name="Albertsen M."/>
        </authorList>
    </citation>
    <scope>NUCLEOTIDE SEQUENCE [LARGE SCALE GENOMIC DNA]</scope>
    <source>
        <strain evidence="2">Ribe_18-Q3-R11-54_MAXAC.273</strain>
    </source>
</reference>
<evidence type="ECO:0000313" key="2">
    <source>
        <dbReference type="EMBL" id="MBK9982537.1"/>
    </source>
</evidence>
<protein>
    <recommendedName>
        <fullName evidence="4">Lipoprotein</fullName>
    </recommendedName>
</protein>
<keyword evidence="1" id="KW-0732">Signal</keyword>
<comment type="caution">
    <text evidence="2">The sequence shown here is derived from an EMBL/GenBank/DDBJ whole genome shotgun (WGS) entry which is preliminary data.</text>
</comment>
<name>A0A9D7SVA0_9BACT</name>
<organism evidence="2 3">
    <name type="scientific">Candidatus Opimibacter skivensis</name>
    <dbReference type="NCBI Taxonomy" id="2982028"/>
    <lineage>
        <taxon>Bacteria</taxon>
        <taxon>Pseudomonadati</taxon>
        <taxon>Bacteroidota</taxon>
        <taxon>Saprospiria</taxon>
        <taxon>Saprospirales</taxon>
        <taxon>Saprospiraceae</taxon>
        <taxon>Candidatus Opimibacter</taxon>
    </lineage>
</organism>
<evidence type="ECO:0000256" key="1">
    <source>
        <dbReference type="SAM" id="SignalP"/>
    </source>
</evidence>
<feature type="chain" id="PRO_5038540782" description="Lipoprotein" evidence="1">
    <location>
        <begin position="23"/>
        <end position="215"/>
    </location>
</feature>
<dbReference type="EMBL" id="JADKGY010000006">
    <property type="protein sequence ID" value="MBK9982537.1"/>
    <property type="molecule type" value="Genomic_DNA"/>
</dbReference>
<evidence type="ECO:0008006" key="4">
    <source>
        <dbReference type="Google" id="ProtNLM"/>
    </source>
</evidence>
<feature type="signal peptide" evidence="1">
    <location>
        <begin position="1"/>
        <end position="22"/>
    </location>
</feature>
<sequence length="215" mass="23198">MKKSILLFGFAFLMIAISFSNCSNGPGHSKDLHLMTADTILSQYNHGRPEWDRAIKEEGMVTITTTKDLITIDVVQDSSNESISYFLQTDSTVTSTLSVPAGRAEVLYLDKHLIVNSLDKKQVLYFKIKADKKPAYLDQIQNMQEYDGYGLGLRTVSRGFTLESAPLCTCILAGTAALCTSGGEGSLSCGTANNAGRCKVTCSGASHACCDSKSN</sequence>
<gene>
    <name evidence="2" type="ORF">IPP15_08940</name>
</gene>
<dbReference type="Proteomes" id="UP000808337">
    <property type="component" value="Unassembled WGS sequence"/>
</dbReference>
<evidence type="ECO:0000313" key="3">
    <source>
        <dbReference type="Proteomes" id="UP000808337"/>
    </source>
</evidence>
<accession>A0A9D7SVA0</accession>
<proteinExistence type="predicted"/>